<keyword evidence="2" id="KW-0418">Kinase</keyword>
<proteinExistence type="predicted"/>
<feature type="compositionally biased region" description="Basic and acidic residues" evidence="4">
    <location>
        <begin position="1315"/>
        <end position="1347"/>
    </location>
</feature>
<keyword evidence="1" id="KW-0808">Transferase</keyword>
<feature type="region of interest" description="Disordered" evidence="4">
    <location>
        <begin position="1460"/>
        <end position="1484"/>
    </location>
</feature>
<dbReference type="InterPro" id="IPR000403">
    <property type="entry name" value="PI3/4_kinase_cat_dom"/>
</dbReference>
<evidence type="ECO:0000256" key="2">
    <source>
        <dbReference type="ARBA" id="ARBA00022777"/>
    </source>
</evidence>
<sequence>MLGERVETALKQLEGGKLKEQRDALGALCTVVTSVKTSVLNIDVSENEFLTYREILKGVVEYLSNELKRVMKPTNAAHSDSARDLAGLISGILSRKGPSIVPHPLSSFAEKIQSHILQVLCSTSESFKKPRGQWVSMYLRALHQLLTDRHSAASMTFEQMKGLVKVLVPRCPPSGASPLVPLPEALPEENTGGGVHPLSLGGGGRRFLVVMERPLSARVPLGWQPEWTSSCPHPQAGGLLHSLNGECGAAIRERVCLAVAAAVLGWRMKGQIGPQTIVSQVLEGLLGAVMDFGLTEERPLVYLERMMHHPGSLLFVSAQVNDLCVGFLRTLMALFRERRERGYGFRLPPCVGRGLLYKALFALRCVLPKDIENGLSKREEAGASPEVVREMDRLASWQVSDCVLLRLSSASVSPLPLLRLVVFCRMCEKNAASVMAGLDEDEDALEDTGEKERLRAAEGADRSGVSRGLLNTAMVLRRLCESLREAAGTATGQSEVREAPLKGLVGVSPAVGGLLVALYGVSLALLSRQMRQGEKGGGRVRADFVVSLEQSALESPDQPVVCALRCDLSEESIPPVRSAEVVRELSSLLEVVAGLSGGRGGGAETRSWRGGLPSPPVPLCLQMRVLHLLLVLLPREAVSPSTIAPILPLCTGADEESRDGGPSFQGAWGGRGSSMWNNVGRDSASATSLFLWRLQLSGVVIQRHDGTSLPQFVRDLTRAVLHSVVAAGSSDHKATGGGWMHQIDPRISAMLGSLLLRLFGSSTSPCGDPVRWIESRPQRLEEVVFSLRPSFLLDLCHLHPSFKGSSRASKGGMGGGAKTRGGVVPLTLWGVSAQTTGNAEFSDFGQWMAEAADDTGRSNAAGLEGRLVSVRNLAEGRPLPLAPVFRSSICLKQQTKTTLTPLPEVHMEILRALCSAGEDVIRFFLFPAEQLEVSAGYNGQGNAAVASLGSSPALLPPHTLAYLRLTSSDCPFRCLSIENLPSFVNSATSFLSLLSLALRQTDPQLFLWPLEGHGGRPRGMPPTAGGRTVREPRCVIWLALCLAVQQLARSVAAEVDGGRCFSSDSRPSSPREMGEGTESGSGAVRTRMAEAAEAGRLEAELEGKAGCLWASLCDVLSSAVVSGLPLCEKVCVCRGRRPRHSSWMQEEPNPMSCVQRERRRMPFDQNGGGRNEEEGGCLLGLLLGDGGEPASSSSSYRQEGPERLAGLSRFPPLGRALADLFESLAKGRALHAEEAVLAREGAGEDEGQQREPFGFPGVQKKILSQSSVDNFMTLSPDLRAAANKRKRNDENDRSPSQGLAGFFDDDSLFGDEDEERKGSDKKSRVEANGKKGDGEERGATEHLKSEEGIGGERGSKGLFWSPRGNGGKTGLQTDACFERRLAACLSPPPSMALRLLLQTSFVSPVSTADIRGGGVEGQDTGVGGWSAGEAKVSHETLCRQLENVMLCGLSVEDLGDLPPGLVTRGGEGGVGRKSGARRASRRMSGMGMGTSGGMCCLSPVSVICGESLLVLLEEGCAERARERRGADGSQMGLERSRRSGWKWLAEVVFGAGLRLAHAYTVGAGGALRSGVNRGLSFVSRLHMSLWRLIVGFVEEGDRGGGEQSEAFVEFISHRTLWGALGVMSSALVGWLRFVFLCADETEVLEVGEREECLAWEIAVRAVRCLSRGGEKGKVVKGCEDTVREIEELLLGRKKGEEMEEEGETEMTFVEWVLRDEWKSLEVRMHASSFIVPPFLRWAEEEADRSRQRGVSTRDTVGGLALKGAHSLLQNAMKALEYRPSMRDPSSVTAETADLVSVSVSEPDIHRLRAMETANQQGGGARAAGIAFTCGFTQMDAEQHVSATQSAFPAVDVLRGNRPASRPASPCRSILMGFTGLPRPALYPAFAMLSDSASVTMCERTRGACLVALVCLLRPCFVPLKGSEGGEGTGLEDPEEGSTPTLRLSLCHAFENRESGGFYAGVEGALRRIGERVHQPIWALLQPLRNSCLCAWMTALLREKGARLNAEEIELSLQAFPCSLFLPPGHHRSQKEESEETGEERRARFFASEFAGTLFASLQAAASFARKPALVSILRMSAGLPVGTSEDEKNRRLSHELLRQASPYLASLLAIDAVLSRDPSGGDAADDAREWRDTQVTLLFQKDKMKRAVSTDDVTVLSVLLDLSEADPTDSLSLLLREEGRGNTNNVHMTLQRSENWGLADGARAENFARRVRLSLGMFEDKALSSLGFVSLPAFLTSRLGLVLHLLTEKCGDGTRDETLAAELMRLMGEGSRLLAVFDVCNTHSMKVWALRLLLFFSLRLALQFEREGRWRASAVLSRLIRAVHERAGTPAVAEAARSVPECPAVPSVALTLGMTLIERECVAGDPNDSCGSLPSVVTNCRAGERGENQLKSRELEQSPVLTLADCLVKACAEHPAGKRQAGTRRRAGGTGEREGGGDSCLLSVLGDDFGPLLSLAAAIPSLSSDVAEGSGEAVKRSSWFLSGLQKSLCGAVGGGENGKAGRQDGSLSSDCRLTAEEMIGPNALAALFRRAFVSGPVSLQAHGQKGGSLALFRLLLVRLAVRAEVQVQAGVCPTHGGNQIDGDKTQFPQRDSGPSGFSAVSFGGSEESRLASFLRFCDIPIECVALSLLESCERRRSRHRGGDESGLLPARLLCAFGLPSSLQNSVAVFGDEGGAPSPLNPSLACTNGLFEAALPTFLLQQAHQSNRAGRAKDTGSSRTAPLLSLSHNLLAPLLTAQALIVSRRIAIEGSEPVTAKTAWKVWTSLLSAGDAVDTFLNACVNLVSPPRGRRTQEASQGSVWGEELERVRSEAAALASDMTSFDASSDPAFEEAEGKRRKRASLQGGRSASWNGLLKVIQASFQGSGCTGDWRDAESEGTHLCAFVAALGEGLCSSCDDSFDVLAKVVWILCPLLRESPEAAEAFLPWIILAHALGPSDVSSRVGMILSTEIFNLHGGDSLGTCGRERTEEGKKQMLAKSALVGPVVDALAVARRVLTLCSRGFAVPSGFLCLPDPPSGSAEGGALVPVGGGSSRAPASVEDPEPSRPFWNALDWSAVAVGAEASGRTAEALFWAELSCLRKDSEAVPETALKLSRVDSTVDFSVSSALPPAELRQVISLQRELLAGCGDPLHGSLSRWAHPSVRLEEAAADRDFQRVLQLTNRIILDEADRRIGGGGVRGLQNPAGGGGSIRFCVSDTLQHLGLMSLQRAVLQQPNGQGDGEAPDELGWLERRAENAWRLGLWADEGVPVTGMRGQVKENGQNSPTEKSIKTTTDSSACVGFHSHVFQSLRSVRLALESGNERRFDAMRVHQQTANERAKDAFDAALKTVKLPAPPAVLLKSLVRIHMAGRLLSREAAGRTQKPEAVRSPTGQHGGKEVDNPFALFESLVLESRGGVESEKGLSGVKVPHSDELEEIAEPLSALLRVQQRLGGSSADRGDHLHAAPFAVAPEGGIPVWLDALRSIRESREVRLHGMKESGVNVLEGALRRQESQSDLHLRRGGGSTEEGNRFSRLLETNDTRGVGGVDGDGSLSLPSLASVALRWEYARALREVGGRDRARALFLGRSVADAVLPLVRGGQRRLSAGAPQREDTGRASFSSGPSLSPSSGLLFSEILSVVGGWILEDAADEPGPTLHKYMKASVTAVPPQRRASALSRYGEFADRHACRLWDLLDTRQEVAAQLQEAQEKIRKLEKERKGEGNRLLLETARREAYKHSKLLQSESVPLEKAKAQAGEFSLEALTSFAHALTYKKLPDAPRVASRFLSLWFTHGEREGEDASLSTGTGRGRDSNATSGGRKRFNEGVAAALDRISLEHILPLIYQVASRLETLGEGGNRGGDVNGQRRAAPQLGQRGGGAAAARGGMCEGPPLQSFASLLEHLLLRMVLQYPFQAAYPLLSLERTRATAAKDSAVAGEGDKNPFSKKGGAGNHRNAGGAPSSPLTLQSPAARVLSEACRLSPEIAELLARMKDLCELYAEVARFECNRTEKASFNLSSVKKFQQMRGQASWSILPVPTDSDPAVVPLENLLSSPTLSSLERGEREGDASRLQRLPERIPCICRFEDEIRVTDSGLAQPKVLRLVDSRGEVHKQICKANDDLRQDAVWQQV</sequence>
<dbReference type="GO" id="GO:0006974">
    <property type="term" value="P:DNA damage response"/>
    <property type="evidence" value="ECO:0007669"/>
    <property type="project" value="InterPro"/>
</dbReference>
<dbReference type="PANTHER" id="PTHR37079:SF4">
    <property type="entry name" value="SERINE_THREONINE-PROTEIN KINASE ATM"/>
    <property type="match status" value="1"/>
</dbReference>
<feature type="region of interest" description="Disordered" evidence="4">
    <location>
        <begin position="3834"/>
        <end position="3861"/>
    </location>
</feature>
<feature type="region of interest" description="Disordered" evidence="4">
    <location>
        <begin position="1058"/>
        <end position="1084"/>
    </location>
</feature>
<evidence type="ECO:0000256" key="1">
    <source>
        <dbReference type="ARBA" id="ARBA00022679"/>
    </source>
</evidence>
<dbReference type="PROSITE" id="PS00915">
    <property type="entry name" value="PI3_4_KINASE_1"/>
    <property type="match status" value="1"/>
</dbReference>
<organism evidence="6">
    <name type="scientific">Chromera velia CCMP2878</name>
    <dbReference type="NCBI Taxonomy" id="1169474"/>
    <lineage>
        <taxon>Eukaryota</taxon>
        <taxon>Sar</taxon>
        <taxon>Alveolata</taxon>
        <taxon>Colpodellida</taxon>
        <taxon>Chromeraceae</taxon>
        <taxon>Chromera</taxon>
    </lineage>
</organism>
<dbReference type="PANTHER" id="PTHR37079">
    <property type="entry name" value="SERINE/THREONINE-PROTEIN KINASE ATM"/>
    <property type="match status" value="1"/>
</dbReference>
<protein>
    <recommendedName>
        <fullName evidence="5">PI3K/PI4K catalytic domain-containing protein</fullName>
    </recommendedName>
</protein>
<feature type="compositionally biased region" description="Gly residues" evidence="4">
    <location>
        <begin position="1463"/>
        <end position="1472"/>
    </location>
</feature>
<evidence type="ECO:0000259" key="5">
    <source>
        <dbReference type="PROSITE" id="PS50290"/>
    </source>
</evidence>
<feature type="region of interest" description="Disordered" evidence="4">
    <location>
        <begin position="2819"/>
        <end position="2843"/>
    </location>
</feature>
<dbReference type="InterPro" id="IPR038980">
    <property type="entry name" value="ATM_plant"/>
</dbReference>
<feature type="non-terminal residue" evidence="6">
    <location>
        <position position="4108"/>
    </location>
</feature>
<keyword evidence="3" id="KW-0175">Coiled coil</keyword>
<feature type="coiled-coil region" evidence="3">
    <location>
        <begin position="3669"/>
        <end position="3703"/>
    </location>
</feature>
<reference evidence="6" key="1">
    <citation type="submission" date="2014-11" db="EMBL/GenBank/DDBJ databases">
        <authorList>
            <person name="Otto D Thomas"/>
            <person name="Naeem Raeece"/>
        </authorList>
    </citation>
    <scope>NUCLEOTIDE SEQUENCE</scope>
</reference>
<accession>A0A0G4H2H0</accession>
<feature type="compositionally biased region" description="Low complexity" evidence="4">
    <location>
        <begin position="3842"/>
        <end position="3852"/>
    </location>
</feature>
<feature type="region of interest" description="Disordered" evidence="4">
    <location>
        <begin position="3354"/>
        <end position="3377"/>
    </location>
</feature>
<feature type="domain" description="PI3K/PI4K catalytic" evidence="5">
    <location>
        <begin position="4062"/>
        <end position="4108"/>
    </location>
</feature>
<name>A0A0G4H2H0_9ALVE</name>
<evidence type="ECO:0000256" key="3">
    <source>
        <dbReference type="SAM" id="Coils"/>
    </source>
</evidence>
<feature type="region of interest" description="Disordered" evidence="4">
    <location>
        <begin position="2578"/>
        <end position="2597"/>
    </location>
</feature>
<dbReference type="Gene3D" id="3.30.1010.10">
    <property type="entry name" value="Phosphatidylinositol 3-kinase Catalytic Subunit, Chain A, domain 4"/>
    <property type="match status" value="1"/>
</dbReference>
<feature type="region of interest" description="Disordered" evidence="4">
    <location>
        <begin position="1186"/>
        <end position="1208"/>
    </location>
</feature>
<evidence type="ECO:0000256" key="4">
    <source>
        <dbReference type="SAM" id="MobiDB-lite"/>
    </source>
</evidence>
<feature type="region of interest" description="Disordered" evidence="4">
    <location>
        <begin position="3910"/>
        <end position="3942"/>
    </location>
</feature>
<feature type="compositionally biased region" description="Acidic residues" evidence="4">
    <location>
        <begin position="1303"/>
        <end position="1314"/>
    </location>
</feature>
<gene>
    <name evidence="6" type="ORF">Cvel_24423</name>
</gene>
<dbReference type="InterPro" id="IPR018936">
    <property type="entry name" value="PI3/4_kinase_CS"/>
</dbReference>
<feature type="region of interest" description="Disordered" evidence="4">
    <location>
        <begin position="1282"/>
        <end position="1365"/>
    </location>
</feature>
<dbReference type="PROSITE" id="PS50290">
    <property type="entry name" value="PI3_4_KINASE_3"/>
    <property type="match status" value="1"/>
</dbReference>
<feature type="compositionally biased region" description="Basic and acidic residues" evidence="4">
    <location>
        <begin position="3354"/>
        <end position="3365"/>
    </location>
</feature>
<feature type="region of interest" description="Disordered" evidence="4">
    <location>
        <begin position="3582"/>
        <end position="3605"/>
    </location>
</feature>
<feature type="region of interest" description="Disordered" evidence="4">
    <location>
        <begin position="3776"/>
        <end position="3798"/>
    </location>
</feature>
<evidence type="ECO:0000313" key="6">
    <source>
        <dbReference type="EMBL" id="CEM37818.1"/>
    </source>
</evidence>
<dbReference type="GO" id="GO:0004674">
    <property type="term" value="F:protein serine/threonine kinase activity"/>
    <property type="evidence" value="ECO:0007669"/>
    <property type="project" value="InterPro"/>
</dbReference>
<dbReference type="EMBL" id="CDMZ01001806">
    <property type="protein sequence ID" value="CEM37818.1"/>
    <property type="molecule type" value="Genomic_DNA"/>
</dbReference>